<evidence type="ECO:0000313" key="3">
    <source>
        <dbReference type="Proteomes" id="UP000436989"/>
    </source>
</evidence>
<dbReference type="RefSeq" id="WP_156268372.1">
    <property type="nucleotide sequence ID" value="NZ_WOGU01000004.1"/>
</dbReference>
<organism evidence="2 3">
    <name type="scientific">Kocuria sediminis</name>
    <dbReference type="NCBI Taxonomy" id="1038857"/>
    <lineage>
        <taxon>Bacteria</taxon>
        <taxon>Bacillati</taxon>
        <taxon>Actinomycetota</taxon>
        <taxon>Actinomycetes</taxon>
        <taxon>Micrococcales</taxon>
        <taxon>Micrococcaceae</taxon>
        <taxon>Kocuria</taxon>
    </lineage>
</organism>
<accession>A0A6N8GKT6</accession>
<dbReference type="Proteomes" id="UP000436989">
    <property type="component" value="Unassembled WGS sequence"/>
</dbReference>
<protein>
    <submittedName>
        <fullName evidence="2">Uncharacterized protein</fullName>
    </submittedName>
</protein>
<gene>
    <name evidence="2" type="ORF">GMA12_06760</name>
</gene>
<feature type="compositionally biased region" description="Low complexity" evidence="1">
    <location>
        <begin position="1"/>
        <end position="34"/>
    </location>
</feature>
<reference evidence="2 3" key="1">
    <citation type="submission" date="2019-12" db="EMBL/GenBank/DDBJ databases">
        <authorList>
            <person name="Shi Y."/>
        </authorList>
    </citation>
    <scope>NUCLEOTIDE SEQUENCE [LARGE SCALE GENOMIC DNA]</scope>
    <source>
        <strain evidence="2 3">JCM 17929</strain>
    </source>
</reference>
<name>A0A6N8GKT6_9MICC</name>
<dbReference type="EMBL" id="WOGU01000004">
    <property type="protein sequence ID" value="MUN62842.1"/>
    <property type="molecule type" value="Genomic_DNA"/>
</dbReference>
<comment type="caution">
    <text evidence="2">The sequence shown here is derived from an EMBL/GenBank/DDBJ whole genome shotgun (WGS) entry which is preliminary data.</text>
</comment>
<sequence length="186" mass="18858">MAAGSPLASAPASTGRSPAAAPTPGTVTTTRLAPSETSVPTAVPLAGARPAPEELPVAVAGAMSGYDREALFGGWTDADGDCDNTRNAVLARDLTDITCADGCTVATGTLEDPSTGSAIAFAREVVATRIAVRARYGLWVTAPEKLAMREVLAACPEQQLPGGPRSVTSPGRPRRAGRSASRGQIC</sequence>
<feature type="region of interest" description="Disordered" evidence="1">
    <location>
        <begin position="157"/>
        <end position="186"/>
    </location>
</feature>
<dbReference type="AlphaFoldDB" id="A0A6N8GKT6"/>
<evidence type="ECO:0000256" key="1">
    <source>
        <dbReference type="SAM" id="MobiDB-lite"/>
    </source>
</evidence>
<evidence type="ECO:0000313" key="2">
    <source>
        <dbReference type="EMBL" id="MUN62842.1"/>
    </source>
</evidence>
<keyword evidence="3" id="KW-1185">Reference proteome</keyword>
<feature type="region of interest" description="Disordered" evidence="1">
    <location>
        <begin position="1"/>
        <end position="47"/>
    </location>
</feature>
<proteinExistence type="predicted"/>